<evidence type="ECO:0000256" key="1">
    <source>
        <dbReference type="SAM" id="MobiDB-lite"/>
    </source>
</evidence>
<feature type="region of interest" description="Disordered" evidence="1">
    <location>
        <begin position="199"/>
        <end position="220"/>
    </location>
</feature>
<feature type="compositionally biased region" description="Acidic residues" evidence="1">
    <location>
        <begin position="199"/>
        <end position="209"/>
    </location>
</feature>
<reference evidence="3" key="1">
    <citation type="submission" date="2021-01" db="EMBL/GenBank/DDBJ databases">
        <authorList>
            <person name="Corre E."/>
            <person name="Pelletier E."/>
            <person name="Niang G."/>
            <person name="Scheremetjew M."/>
            <person name="Finn R."/>
            <person name="Kale V."/>
            <person name="Holt S."/>
            <person name="Cochrane G."/>
            <person name="Meng A."/>
            <person name="Brown T."/>
            <person name="Cohen L."/>
        </authorList>
    </citation>
    <scope>NUCLEOTIDE SEQUENCE</scope>
    <source>
        <strain evidence="3">CCCM811</strain>
    </source>
</reference>
<name>A0A6U3CIL4_9EUKA</name>
<evidence type="ECO:0008006" key="4">
    <source>
        <dbReference type="Google" id="ProtNLM"/>
    </source>
</evidence>
<organism evidence="3">
    <name type="scientific">Lotharella globosa</name>
    <dbReference type="NCBI Taxonomy" id="91324"/>
    <lineage>
        <taxon>Eukaryota</taxon>
        <taxon>Sar</taxon>
        <taxon>Rhizaria</taxon>
        <taxon>Cercozoa</taxon>
        <taxon>Chlorarachniophyceae</taxon>
        <taxon>Lotharella</taxon>
    </lineage>
</organism>
<gene>
    <name evidence="2" type="ORF">LGLO00237_LOCUS2489</name>
    <name evidence="3" type="ORF">LGLO00237_LOCUS2490</name>
</gene>
<sequence length="302" mass="33599">MKRKITVDVPEQNAKRRKHQGKSRGAKSNLVGKYVTIECGRYKGERGYVIRGGNGYYCVQLGGRNSGSSNNVMKRSSDLRPIPFPIEGESRAKSARFSASRNDGPSGGHCKNESWVNRRVYVKAGKHQGKMGTIRRSGHGFYCVSIKGIGDVMKRASDLELCDEKKEPTKIQKRTVDSDKSLKFAASMLIDMMTMEPSSESELEEESETEPFHRARMPVPNVPKKPAEISAAAQFAEGLPISELKTPILRASMTDGDIMTWDRPSGQMARPRQAPQMLRSVLLPRAGSESKSETMHSLSTYW</sequence>
<feature type="region of interest" description="Disordered" evidence="1">
    <location>
        <begin position="1"/>
        <end position="27"/>
    </location>
</feature>
<feature type="compositionally biased region" description="Basic residues" evidence="1">
    <location>
        <begin position="15"/>
        <end position="25"/>
    </location>
</feature>
<accession>A0A6U3CIL4</accession>
<protein>
    <recommendedName>
        <fullName evidence="4">KOW domain-containing protein</fullName>
    </recommendedName>
</protein>
<feature type="region of interest" description="Disordered" evidence="1">
    <location>
        <begin position="69"/>
        <end position="110"/>
    </location>
</feature>
<evidence type="ECO:0000313" key="2">
    <source>
        <dbReference type="EMBL" id="CAE0647533.1"/>
    </source>
</evidence>
<proteinExistence type="predicted"/>
<dbReference type="EMBL" id="HBIV01003617">
    <property type="protein sequence ID" value="CAE0647533.1"/>
    <property type="molecule type" value="Transcribed_RNA"/>
</dbReference>
<dbReference type="EMBL" id="HBIV01003618">
    <property type="protein sequence ID" value="CAE0647534.1"/>
    <property type="molecule type" value="Transcribed_RNA"/>
</dbReference>
<evidence type="ECO:0000313" key="3">
    <source>
        <dbReference type="EMBL" id="CAE0647534.1"/>
    </source>
</evidence>
<dbReference type="AlphaFoldDB" id="A0A6U3CIL4"/>